<organism evidence="2 3">
    <name type="scientific">Streptomyces rochei</name>
    <name type="common">Streptomyces parvullus</name>
    <dbReference type="NCBI Taxonomy" id="1928"/>
    <lineage>
        <taxon>Bacteria</taxon>
        <taxon>Bacillati</taxon>
        <taxon>Actinomycetota</taxon>
        <taxon>Actinomycetes</taxon>
        <taxon>Kitasatosporales</taxon>
        <taxon>Streptomycetaceae</taxon>
        <taxon>Streptomyces</taxon>
        <taxon>Streptomyces rochei group</taxon>
    </lineage>
</organism>
<dbReference type="RefSeq" id="WP_306693611.1">
    <property type="nucleotide sequence ID" value="NZ_CP121272.1"/>
</dbReference>
<dbReference type="Proteomes" id="UP001231701">
    <property type="component" value="Plasmid unnamed"/>
</dbReference>
<evidence type="ECO:0000256" key="1">
    <source>
        <dbReference type="SAM" id="MobiDB-lite"/>
    </source>
</evidence>
<accession>A0AAX3ZWN6</accession>
<dbReference type="GeneID" id="90947414"/>
<reference evidence="2" key="1">
    <citation type="submission" date="2023-03" db="EMBL/GenBank/DDBJ databases">
        <title>Borrelidin-producing and root-colonizing Streptomyces rochei is a potent biopesticide for soil-borne oomycete-caused plant diseases.</title>
        <authorList>
            <person name="Zhou D."/>
            <person name="Wang X."/>
            <person name="Navarro-Munoz J.C."/>
            <person name="Li W."/>
            <person name="Li J."/>
            <person name="Jiu M."/>
            <person name="Deng S."/>
            <person name="Ye Y."/>
            <person name="Daly P."/>
            <person name="Wei L."/>
        </authorList>
    </citation>
    <scope>NUCLEOTIDE SEQUENCE</scope>
    <source>
        <strain evidence="2">JK1</strain>
        <plasmid evidence="2">unnamed</plasmid>
    </source>
</reference>
<keyword evidence="2" id="KW-0614">Plasmid</keyword>
<protein>
    <recommendedName>
        <fullName evidence="4">MarR family transcriptional regulator</fullName>
    </recommendedName>
</protein>
<geneLocation type="plasmid" evidence="2 3">
    <name>unnamed</name>
</geneLocation>
<evidence type="ECO:0000313" key="3">
    <source>
        <dbReference type="Proteomes" id="UP001231701"/>
    </source>
</evidence>
<name>A0AAX3ZWN6_STRRO</name>
<feature type="region of interest" description="Disordered" evidence="1">
    <location>
        <begin position="1"/>
        <end position="25"/>
    </location>
</feature>
<dbReference type="EMBL" id="CP121272">
    <property type="protein sequence ID" value="WMC90916.1"/>
    <property type="molecule type" value="Genomic_DNA"/>
</dbReference>
<proteinExistence type="predicted"/>
<gene>
    <name evidence="2" type="ORF">P7W03_35285</name>
</gene>
<sequence>MTKNGSNARKARIRNSAARSGKTYRQAARDIDDRAEIKAALRAMAHSPEALAEERECYLSEMLTADLPDTVKVCLYALTDRLGTGTYTDPRGVRCTKSELAAEVGLDVEATCLSLYLAQAHGWVTEFHDDEARLTIPGEDIDMYQGFLDRQKRVVTAPEVYGPLQEKVTAQAAAELAEREAWKRTLRGL</sequence>
<evidence type="ECO:0008006" key="4">
    <source>
        <dbReference type="Google" id="ProtNLM"/>
    </source>
</evidence>
<evidence type="ECO:0000313" key="2">
    <source>
        <dbReference type="EMBL" id="WMC90916.1"/>
    </source>
</evidence>
<dbReference type="AlphaFoldDB" id="A0AAX3ZWN6"/>